<dbReference type="InterPro" id="IPR019554">
    <property type="entry name" value="Soluble_ligand-bd"/>
</dbReference>
<dbReference type="Proteomes" id="UP000321857">
    <property type="component" value="Chromosome"/>
</dbReference>
<dbReference type="OrthoDB" id="8410640at2"/>
<dbReference type="Gene3D" id="3.30.1950.10">
    <property type="entry name" value="wza like domain"/>
    <property type="match status" value="1"/>
</dbReference>
<dbReference type="PANTHER" id="PTHR33619:SF3">
    <property type="entry name" value="POLYSACCHARIDE EXPORT PROTEIN GFCE-RELATED"/>
    <property type="match status" value="1"/>
</dbReference>
<dbReference type="EMBL" id="CP041659">
    <property type="protein sequence ID" value="QDP20451.1"/>
    <property type="molecule type" value="Genomic_DNA"/>
</dbReference>
<evidence type="ECO:0000259" key="3">
    <source>
        <dbReference type="Pfam" id="PF10531"/>
    </source>
</evidence>
<dbReference type="KEGG" id="sxa:FMM02_11085"/>
<dbReference type="RefSeq" id="WP_147494899.1">
    <property type="nucleotide sequence ID" value="NZ_CP041659.1"/>
</dbReference>
<evidence type="ECO:0000256" key="1">
    <source>
        <dbReference type="ARBA" id="ARBA00022729"/>
    </source>
</evidence>
<dbReference type="InterPro" id="IPR003715">
    <property type="entry name" value="Poly_export_N"/>
</dbReference>
<name>A0A516IU96_9SPHN</name>
<dbReference type="GO" id="GO:0015159">
    <property type="term" value="F:polysaccharide transmembrane transporter activity"/>
    <property type="evidence" value="ECO:0007669"/>
    <property type="project" value="InterPro"/>
</dbReference>
<feature type="domain" description="Polysaccharide export protein N-terminal" evidence="2">
    <location>
        <begin position="38"/>
        <end position="111"/>
    </location>
</feature>
<evidence type="ECO:0000313" key="4">
    <source>
        <dbReference type="EMBL" id="QDP20451.1"/>
    </source>
</evidence>
<evidence type="ECO:0000259" key="2">
    <source>
        <dbReference type="Pfam" id="PF02563"/>
    </source>
</evidence>
<dbReference type="Pfam" id="PF10531">
    <property type="entry name" value="SLBB"/>
    <property type="match status" value="1"/>
</dbReference>
<keyword evidence="5" id="KW-1185">Reference proteome</keyword>
<feature type="domain" description="Soluble ligand binding" evidence="3">
    <location>
        <begin position="118"/>
        <end position="168"/>
    </location>
</feature>
<evidence type="ECO:0000313" key="5">
    <source>
        <dbReference type="Proteomes" id="UP000321857"/>
    </source>
</evidence>
<dbReference type="Pfam" id="PF02563">
    <property type="entry name" value="Poly_export"/>
    <property type="match status" value="1"/>
</dbReference>
<organism evidence="4 5">
    <name type="scientific">Sphingomonas xanthus</name>
    <dbReference type="NCBI Taxonomy" id="2594473"/>
    <lineage>
        <taxon>Bacteria</taxon>
        <taxon>Pseudomonadati</taxon>
        <taxon>Pseudomonadota</taxon>
        <taxon>Alphaproteobacteria</taxon>
        <taxon>Sphingomonadales</taxon>
        <taxon>Sphingomonadaceae</taxon>
        <taxon>Sphingomonas</taxon>
    </lineage>
</organism>
<proteinExistence type="predicted"/>
<keyword evidence="1" id="KW-0732">Signal</keyword>
<dbReference type="PANTHER" id="PTHR33619">
    <property type="entry name" value="POLYSACCHARIDE EXPORT PROTEIN GFCE-RELATED"/>
    <property type="match status" value="1"/>
</dbReference>
<sequence length="220" mass="23482">MLLSACGGGIGLDENSKAVRVAQALPPPDATVSSTDFTNYRIGPMDVIAVTVFDAPELAREGAVDAAGNFAMPLIGSVEAGNKTPQQLSDAIAEKLRGKYLKNPQVAVNIKEAIARSVTVDGSVMQPGVYPVVGRMTLQQAVATAKGVNQDADIDKVIIFRTVNGQKMAAMFNLRDIRSGRYADPEVFGNDIVVVGENSARRMLRDATTTFPFLRFIPVL</sequence>
<protein>
    <submittedName>
        <fullName evidence="4">Polysaccharide export protein</fullName>
    </submittedName>
</protein>
<dbReference type="InterPro" id="IPR049712">
    <property type="entry name" value="Poly_export"/>
</dbReference>
<reference evidence="4 5" key="1">
    <citation type="submission" date="2019-07" db="EMBL/GenBank/DDBJ databases">
        <title>Sphingomonas AE3 Genome sequencing and assembly.</title>
        <authorList>
            <person name="Kim H."/>
        </authorList>
    </citation>
    <scope>NUCLEOTIDE SEQUENCE [LARGE SCALE GENOMIC DNA]</scope>
    <source>
        <strain evidence="4 5">AE3</strain>
    </source>
</reference>
<accession>A0A516IU96</accession>
<gene>
    <name evidence="4" type="ORF">FMM02_11085</name>
</gene>
<dbReference type="AlphaFoldDB" id="A0A516IU96"/>